<evidence type="ECO:0000313" key="1">
    <source>
        <dbReference type="EMBL" id="KAB1211558.1"/>
    </source>
</evidence>
<organism evidence="1 2">
    <name type="scientific">Morella rubra</name>
    <name type="common">Chinese bayberry</name>
    <dbReference type="NCBI Taxonomy" id="262757"/>
    <lineage>
        <taxon>Eukaryota</taxon>
        <taxon>Viridiplantae</taxon>
        <taxon>Streptophyta</taxon>
        <taxon>Embryophyta</taxon>
        <taxon>Tracheophyta</taxon>
        <taxon>Spermatophyta</taxon>
        <taxon>Magnoliopsida</taxon>
        <taxon>eudicotyledons</taxon>
        <taxon>Gunneridae</taxon>
        <taxon>Pentapetalae</taxon>
        <taxon>rosids</taxon>
        <taxon>fabids</taxon>
        <taxon>Fagales</taxon>
        <taxon>Myricaceae</taxon>
        <taxon>Morella</taxon>
    </lineage>
</organism>
<dbReference type="AlphaFoldDB" id="A0A6A1VI94"/>
<comment type="caution">
    <text evidence="1">The sequence shown here is derived from an EMBL/GenBank/DDBJ whole genome shotgun (WGS) entry which is preliminary data.</text>
</comment>
<dbReference type="EMBL" id="RXIC02000024">
    <property type="protein sequence ID" value="KAB1211558.1"/>
    <property type="molecule type" value="Genomic_DNA"/>
</dbReference>
<dbReference type="Proteomes" id="UP000516437">
    <property type="component" value="Chromosome 6"/>
</dbReference>
<keyword evidence="2" id="KW-1185">Reference proteome</keyword>
<reference evidence="1 2" key="1">
    <citation type="journal article" date="2019" name="Plant Biotechnol. J.">
        <title>The red bayberry genome and genetic basis of sex determination.</title>
        <authorList>
            <person name="Jia H.M."/>
            <person name="Jia H.J."/>
            <person name="Cai Q.L."/>
            <person name="Wang Y."/>
            <person name="Zhao H.B."/>
            <person name="Yang W.F."/>
            <person name="Wang G.Y."/>
            <person name="Li Y.H."/>
            <person name="Zhan D.L."/>
            <person name="Shen Y.T."/>
            <person name="Niu Q.F."/>
            <person name="Chang L."/>
            <person name="Qiu J."/>
            <person name="Zhao L."/>
            <person name="Xie H.B."/>
            <person name="Fu W.Y."/>
            <person name="Jin J."/>
            <person name="Li X.W."/>
            <person name="Jiao Y."/>
            <person name="Zhou C.C."/>
            <person name="Tu T."/>
            <person name="Chai C.Y."/>
            <person name="Gao J.L."/>
            <person name="Fan L.J."/>
            <person name="van de Weg E."/>
            <person name="Wang J.Y."/>
            <person name="Gao Z.S."/>
        </authorList>
    </citation>
    <scope>NUCLEOTIDE SEQUENCE [LARGE SCALE GENOMIC DNA]</scope>
    <source>
        <tissue evidence="1">Leaves</tissue>
    </source>
</reference>
<accession>A0A6A1VI94</accession>
<dbReference type="OrthoDB" id="1646990at2759"/>
<proteinExistence type="predicted"/>
<evidence type="ECO:0000313" key="2">
    <source>
        <dbReference type="Proteomes" id="UP000516437"/>
    </source>
</evidence>
<name>A0A6A1VI94_9ROSI</name>
<sequence>MAKFEVEKFDGENSFSLWRIKMRALLRQQGLAEILDDKAPIWGNEEDSSKAKEEFAALEEKAHSAIMLSLSDGVLRDVTDEETVVGLLKKLGAFI</sequence>
<gene>
    <name evidence="1" type="ORF">CJ030_MR6G013300</name>
</gene>
<protein>
    <submittedName>
        <fullName evidence="1">Retrovirus-related Pol polyprotein from transposon TNT 1-94</fullName>
    </submittedName>
</protein>